<feature type="region of interest" description="Disordered" evidence="1">
    <location>
        <begin position="150"/>
        <end position="174"/>
    </location>
</feature>
<gene>
    <name evidence="2" type="ORF">RDWZM_005252</name>
</gene>
<name>A0A9Q0M932_BLOTA</name>
<evidence type="ECO:0000256" key="1">
    <source>
        <dbReference type="SAM" id="MobiDB-lite"/>
    </source>
</evidence>
<reference evidence="2" key="1">
    <citation type="submission" date="2022-12" db="EMBL/GenBank/DDBJ databases">
        <title>Genome assemblies of Blomia tropicalis.</title>
        <authorList>
            <person name="Cui Y."/>
        </authorList>
    </citation>
    <scope>NUCLEOTIDE SEQUENCE</scope>
    <source>
        <tissue evidence="2">Adult mites</tissue>
    </source>
</reference>
<evidence type="ECO:0000313" key="2">
    <source>
        <dbReference type="EMBL" id="KAJ6219440.1"/>
    </source>
</evidence>
<proteinExistence type="predicted"/>
<sequence length="174" mass="19439">MQCSKPLKLSFQHGSSVEVNNQVVIKCVTADNTQKYLVDKQISKIKENQQNSPTTKVFFLRGPENSLVVGPDGPIIDPKCYGSTVPEMKKSLMKQMQSQNSKPKCSKQSSTQQNVIVMNDIEMDILSKCCEIEVVHMPKEEIEVIDLVSDDENSENGQNNEKVSLKCLNMSDKG</sequence>
<keyword evidence="3" id="KW-1185">Reference proteome</keyword>
<evidence type="ECO:0000313" key="3">
    <source>
        <dbReference type="Proteomes" id="UP001142055"/>
    </source>
</evidence>
<organism evidence="2 3">
    <name type="scientific">Blomia tropicalis</name>
    <name type="common">Mite</name>
    <dbReference type="NCBI Taxonomy" id="40697"/>
    <lineage>
        <taxon>Eukaryota</taxon>
        <taxon>Metazoa</taxon>
        <taxon>Ecdysozoa</taxon>
        <taxon>Arthropoda</taxon>
        <taxon>Chelicerata</taxon>
        <taxon>Arachnida</taxon>
        <taxon>Acari</taxon>
        <taxon>Acariformes</taxon>
        <taxon>Sarcoptiformes</taxon>
        <taxon>Astigmata</taxon>
        <taxon>Glycyphagoidea</taxon>
        <taxon>Echimyopodidae</taxon>
        <taxon>Blomia</taxon>
    </lineage>
</organism>
<accession>A0A9Q0M932</accession>
<dbReference type="EMBL" id="JAPWDV010000002">
    <property type="protein sequence ID" value="KAJ6219440.1"/>
    <property type="molecule type" value="Genomic_DNA"/>
</dbReference>
<dbReference type="AlphaFoldDB" id="A0A9Q0M932"/>
<dbReference type="Proteomes" id="UP001142055">
    <property type="component" value="Chromosome 2"/>
</dbReference>
<protein>
    <submittedName>
        <fullName evidence="2">Uncharacterized protein</fullName>
    </submittedName>
</protein>
<comment type="caution">
    <text evidence="2">The sequence shown here is derived from an EMBL/GenBank/DDBJ whole genome shotgun (WGS) entry which is preliminary data.</text>
</comment>